<proteinExistence type="predicted"/>
<dbReference type="AlphaFoldDB" id="A0A8S4NWL8"/>
<dbReference type="EMBL" id="CAIIXF020000006">
    <property type="protein sequence ID" value="CAH1786321.1"/>
    <property type="molecule type" value="Genomic_DNA"/>
</dbReference>
<name>A0A8S4NWL8_OWEFU</name>
<organism evidence="2 3">
    <name type="scientific">Owenia fusiformis</name>
    <name type="common">Polychaete worm</name>
    <dbReference type="NCBI Taxonomy" id="6347"/>
    <lineage>
        <taxon>Eukaryota</taxon>
        <taxon>Metazoa</taxon>
        <taxon>Spiralia</taxon>
        <taxon>Lophotrochozoa</taxon>
        <taxon>Annelida</taxon>
        <taxon>Polychaeta</taxon>
        <taxon>Sedentaria</taxon>
        <taxon>Canalipalpata</taxon>
        <taxon>Sabellida</taxon>
        <taxon>Oweniida</taxon>
        <taxon>Oweniidae</taxon>
        <taxon>Owenia</taxon>
    </lineage>
</organism>
<evidence type="ECO:0000313" key="3">
    <source>
        <dbReference type="Proteomes" id="UP000749559"/>
    </source>
</evidence>
<keyword evidence="3" id="KW-1185">Reference proteome</keyword>
<evidence type="ECO:0000256" key="1">
    <source>
        <dbReference type="SAM" id="MobiDB-lite"/>
    </source>
</evidence>
<dbReference type="OrthoDB" id="6161632at2759"/>
<sequence length="214" mass="23630">MKAKTEKESYTAIFDLQSVLETPSTFAGELFYSRKLHAYNLSVYSLGISDPSQYKSPGLTKSSGLPPKLRPFKLKMPKAYSNSETHTTADASTQTVSLTPTEDLKDPFQTMMPTYSAFNGNSYGGGMSSLAGLNVDFSGVNINDYTPLATPEDFACGSSVDDYRPFGSPRAMSSVRILAKQLGLQLIQAYKDAMLIEYDMVKKSMKEVKQLYQR</sequence>
<dbReference type="Proteomes" id="UP000749559">
    <property type="component" value="Unassembled WGS sequence"/>
</dbReference>
<gene>
    <name evidence="2" type="ORF">OFUS_LOCUS12237</name>
</gene>
<accession>A0A8S4NWL8</accession>
<comment type="caution">
    <text evidence="2">The sequence shown here is derived from an EMBL/GenBank/DDBJ whole genome shotgun (WGS) entry which is preliminary data.</text>
</comment>
<feature type="compositionally biased region" description="Polar residues" evidence="1">
    <location>
        <begin position="82"/>
        <end position="100"/>
    </location>
</feature>
<reference evidence="2" key="1">
    <citation type="submission" date="2022-03" db="EMBL/GenBank/DDBJ databases">
        <authorList>
            <person name="Martin C."/>
        </authorList>
    </citation>
    <scope>NUCLEOTIDE SEQUENCE</scope>
</reference>
<evidence type="ECO:0000313" key="2">
    <source>
        <dbReference type="EMBL" id="CAH1786321.1"/>
    </source>
</evidence>
<feature type="region of interest" description="Disordered" evidence="1">
    <location>
        <begin position="82"/>
        <end position="105"/>
    </location>
</feature>
<protein>
    <submittedName>
        <fullName evidence="2">Uncharacterized protein</fullName>
    </submittedName>
</protein>